<dbReference type="NCBIfam" id="TIGR02989">
    <property type="entry name" value="Sig-70_gvs1"/>
    <property type="match status" value="1"/>
</dbReference>
<dbReference type="NCBIfam" id="TIGR02937">
    <property type="entry name" value="sigma70-ECF"/>
    <property type="match status" value="1"/>
</dbReference>
<dbReference type="InterPro" id="IPR036388">
    <property type="entry name" value="WH-like_DNA-bd_sf"/>
</dbReference>
<dbReference type="Pfam" id="PF04542">
    <property type="entry name" value="Sigma70_r2"/>
    <property type="match status" value="1"/>
</dbReference>
<gene>
    <name evidence="8" type="ORF">Pan97_28790</name>
</gene>
<evidence type="ECO:0000259" key="7">
    <source>
        <dbReference type="Pfam" id="PF08281"/>
    </source>
</evidence>
<feature type="domain" description="RNA polymerase sigma-70 region 2" evidence="6">
    <location>
        <begin position="10"/>
        <end position="69"/>
    </location>
</feature>
<evidence type="ECO:0000256" key="1">
    <source>
        <dbReference type="ARBA" id="ARBA00010641"/>
    </source>
</evidence>
<evidence type="ECO:0000256" key="5">
    <source>
        <dbReference type="SAM" id="Coils"/>
    </source>
</evidence>
<evidence type="ECO:0000313" key="8">
    <source>
        <dbReference type="EMBL" id="QDU75837.1"/>
    </source>
</evidence>
<dbReference type="PANTHER" id="PTHR43133:SF51">
    <property type="entry name" value="RNA POLYMERASE SIGMA FACTOR"/>
    <property type="match status" value="1"/>
</dbReference>
<dbReference type="EMBL" id="CP036289">
    <property type="protein sequence ID" value="QDU75837.1"/>
    <property type="molecule type" value="Genomic_DNA"/>
</dbReference>
<sequence>MNEEDEFLSLITESQGWLYGYILGMLANHDEANEVLQETNVVIWRKASEFQIGTNFHAWAIRIANFQVMAFRQKRLKDRLVFDHDLLELIGKRVQERMDDYEEKMNHLKNCLEELPDRSQDVVRRRYFDGDSLKKIALDLNRNQNAIGQLIFRIKNKLIECVSLQVSKGL</sequence>
<dbReference type="InterPro" id="IPR013324">
    <property type="entry name" value="RNA_pol_sigma_r3/r4-like"/>
</dbReference>
<evidence type="ECO:0000256" key="4">
    <source>
        <dbReference type="ARBA" id="ARBA00023163"/>
    </source>
</evidence>
<dbReference type="Gene3D" id="1.10.1740.10">
    <property type="match status" value="1"/>
</dbReference>
<keyword evidence="5" id="KW-0175">Coiled coil</keyword>
<dbReference type="RefSeq" id="WP_144973503.1">
    <property type="nucleotide sequence ID" value="NZ_CP036289.1"/>
</dbReference>
<accession>A0A518C9D3</accession>
<dbReference type="InterPro" id="IPR014331">
    <property type="entry name" value="RNA_pol_sigma70_ECF_RHOBA"/>
</dbReference>
<dbReference type="PANTHER" id="PTHR43133">
    <property type="entry name" value="RNA POLYMERASE ECF-TYPE SIGMA FACTO"/>
    <property type="match status" value="1"/>
</dbReference>
<proteinExistence type="inferred from homology"/>
<comment type="similarity">
    <text evidence="1">Belongs to the sigma-70 factor family. ECF subfamily.</text>
</comment>
<dbReference type="InterPro" id="IPR039425">
    <property type="entry name" value="RNA_pol_sigma-70-like"/>
</dbReference>
<keyword evidence="2" id="KW-0805">Transcription regulation</keyword>
<dbReference type="Pfam" id="PF08281">
    <property type="entry name" value="Sigma70_r4_2"/>
    <property type="match status" value="1"/>
</dbReference>
<evidence type="ECO:0000256" key="3">
    <source>
        <dbReference type="ARBA" id="ARBA00023082"/>
    </source>
</evidence>
<dbReference type="InterPro" id="IPR014284">
    <property type="entry name" value="RNA_pol_sigma-70_dom"/>
</dbReference>
<dbReference type="Gene3D" id="1.10.10.10">
    <property type="entry name" value="Winged helix-like DNA-binding domain superfamily/Winged helix DNA-binding domain"/>
    <property type="match status" value="1"/>
</dbReference>
<evidence type="ECO:0000259" key="6">
    <source>
        <dbReference type="Pfam" id="PF04542"/>
    </source>
</evidence>
<dbReference type="SUPFAM" id="SSF88659">
    <property type="entry name" value="Sigma3 and sigma4 domains of RNA polymerase sigma factors"/>
    <property type="match status" value="1"/>
</dbReference>
<dbReference type="SUPFAM" id="SSF88946">
    <property type="entry name" value="Sigma2 domain of RNA polymerase sigma factors"/>
    <property type="match status" value="1"/>
</dbReference>
<dbReference type="InterPro" id="IPR007627">
    <property type="entry name" value="RNA_pol_sigma70_r2"/>
</dbReference>
<protein>
    <submittedName>
        <fullName evidence="8">RNA polymerase sigma factor</fullName>
    </submittedName>
</protein>
<keyword evidence="4" id="KW-0804">Transcription</keyword>
<dbReference type="KEGG" id="bvo:Pan97_28790"/>
<reference evidence="9" key="1">
    <citation type="submission" date="2019-02" db="EMBL/GenBank/DDBJ databases">
        <title>Deep-cultivation of Planctomycetes and their phenomic and genomic characterization uncovers novel biology.</title>
        <authorList>
            <person name="Wiegand S."/>
            <person name="Jogler M."/>
            <person name="Boedeker C."/>
            <person name="Pinto D."/>
            <person name="Vollmers J."/>
            <person name="Rivas-Marin E."/>
            <person name="Kohn T."/>
            <person name="Peeters S.H."/>
            <person name="Heuer A."/>
            <person name="Rast P."/>
            <person name="Oberbeckmann S."/>
            <person name="Bunk B."/>
            <person name="Jeske O."/>
            <person name="Meyerdierks A."/>
            <person name="Storesund J.E."/>
            <person name="Kallscheuer N."/>
            <person name="Luecker S."/>
            <person name="Lage O.M."/>
            <person name="Pohl T."/>
            <person name="Merkel B.J."/>
            <person name="Hornburger P."/>
            <person name="Mueller R.-W."/>
            <person name="Bruemmer F."/>
            <person name="Labrenz M."/>
            <person name="Spormann A.M."/>
            <person name="Op den Camp H."/>
            <person name="Overmann J."/>
            <person name="Amann R."/>
            <person name="Jetten M.S.M."/>
            <person name="Mascher T."/>
            <person name="Medema M.H."/>
            <person name="Devos D.P."/>
            <person name="Kaster A.-K."/>
            <person name="Ovreas L."/>
            <person name="Rohde M."/>
            <person name="Galperin M.Y."/>
            <person name="Jogler C."/>
        </authorList>
    </citation>
    <scope>NUCLEOTIDE SEQUENCE [LARGE SCALE GENOMIC DNA]</scope>
    <source>
        <strain evidence="9">Pan97</strain>
    </source>
</reference>
<dbReference type="GO" id="GO:0003677">
    <property type="term" value="F:DNA binding"/>
    <property type="evidence" value="ECO:0007669"/>
    <property type="project" value="InterPro"/>
</dbReference>
<keyword evidence="3" id="KW-0731">Sigma factor</keyword>
<dbReference type="GO" id="GO:0016987">
    <property type="term" value="F:sigma factor activity"/>
    <property type="evidence" value="ECO:0007669"/>
    <property type="project" value="UniProtKB-KW"/>
</dbReference>
<dbReference type="GO" id="GO:0006352">
    <property type="term" value="P:DNA-templated transcription initiation"/>
    <property type="evidence" value="ECO:0007669"/>
    <property type="project" value="InterPro"/>
</dbReference>
<dbReference type="OrthoDB" id="6383365at2"/>
<name>A0A518C9D3_9BACT</name>
<evidence type="ECO:0000256" key="2">
    <source>
        <dbReference type="ARBA" id="ARBA00023015"/>
    </source>
</evidence>
<dbReference type="InterPro" id="IPR013325">
    <property type="entry name" value="RNA_pol_sigma_r2"/>
</dbReference>
<dbReference type="Proteomes" id="UP000318626">
    <property type="component" value="Chromosome"/>
</dbReference>
<feature type="coiled-coil region" evidence="5">
    <location>
        <begin position="91"/>
        <end position="118"/>
    </location>
</feature>
<organism evidence="8 9">
    <name type="scientific">Bremerella volcania</name>
    <dbReference type="NCBI Taxonomy" id="2527984"/>
    <lineage>
        <taxon>Bacteria</taxon>
        <taxon>Pseudomonadati</taxon>
        <taxon>Planctomycetota</taxon>
        <taxon>Planctomycetia</taxon>
        <taxon>Pirellulales</taxon>
        <taxon>Pirellulaceae</taxon>
        <taxon>Bremerella</taxon>
    </lineage>
</organism>
<dbReference type="InterPro" id="IPR013249">
    <property type="entry name" value="RNA_pol_sigma70_r4_t2"/>
</dbReference>
<evidence type="ECO:0000313" key="9">
    <source>
        <dbReference type="Proteomes" id="UP000318626"/>
    </source>
</evidence>
<dbReference type="AlphaFoldDB" id="A0A518C9D3"/>
<keyword evidence="9" id="KW-1185">Reference proteome</keyword>
<feature type="domain" description="RNA polymerase sigma factor 70 region 4 type 2" evidence="7">
    <location>
        <begin position="108"/>
        <end position="158"/>
    </location>
</feature>